<evidence type="ECO:0000313" key="6">
    <source>
        <dbReference type="EMBL" id="CAF3850280.1"/>
    </source>
</evidence>
<name>A0A816BYD5_9BILA</name>
<evidence type="ECO:0000313" key="2">
    <source>
        <dbReference type="EMBL" id="CAF1591070.1"/>
    </source>
</evidence>
<dbReference type="EMBL" id="CAJOBH010000975">
    <property type="protein sequence ID" value="CAF3828642.1"/>
    <property type="molecule type" value="Genomic_DNA"/>
</dbReference>
<accession>A0A816BYD5</accession>
<evidence type="ECO:0000256" key="1">
    <source>
        <dbReference type="SAM" id="SignalP"/>
    </source>
</evidence>
<dbReference type="Proteomes" id="UP000663834">
    <property type="component" value="Unassembled WGS sequence"/>
</dbReference>
<gene>
    <name evidence="5" type="ORF">BYL167_LOCUS4568</name>
    <name evidence="3" type="ORF">CJN711_LOCUS37209</name>
    <name evidence="7" type="ORF">GIL414_LOCUS5027</name>
    <name evidence="2" type="ORF">KQP761_LOCUS21199</name>
    <name evidence="4" type="ORF">MBJ925_LOCUS32492</name>
    <name evidence="6" type="ORF">SMN809_LOCUS3976</name>
</gene>
<evidence type="ECO:0000313" key="5">
    <source>
        <dbReference type="EMBL" id="CAF3828642.1"/>
    </source>
</evidence>
<reference evidence="3" key="1">
    <citation type="submission" date="2021-02" db="EMBL/GenBank/DDBJ databases">
        <authorList>
            <person name="Nowell W R."/>
        </authorList>
    </citation>
    <scope>NUCLEOTIDE SEQUENCE</scope>
</reference>
<dbReference type="Proteomes" id="UP000663855">
    <property type="component" value="Unassembled WGS sequence"/>
</dbReference>
<dbReference type="Proteomes" id="UP000663824">
    <property type="component" value="Unassembled WGS sequence"/>
</dbReference>
<dbReference type="AlphaFoldDB" id="A0A816BYD5"/>
<keyword evidence="1" id="KW-0732">Signal</keyword>
<dbReference type="EMBL" id="CAJOBI010000875">
    <property type="protein sequence ID" value="CAF3850280.1"/>
    <property type="molecule type" value="Genomic_DNA"/>
</dbReference>
<sequence>MAKLLLVFLAFFTINIIAARMNEGRAHREKLDSSDSDQKLSRVHRKYFKFCSNSTVAQMYLKEILSVVDVLQANSSYNSILNLQLTNFIAYLKDTKNQQILSNDCPAFLKGLKEANKADKIVQRQQKNMATLIRKNLKQAARSVTNGKGFYDLDS</sequence>
<dbReference type="Proteomes" id="UP000681967">
    <property type="component" value="Unassembled WGS sequence"/>
</dbReference>
<feature type="signal peptide" evidence="1">
    <location>
        <begin position="1"/>
        <end position="19"/>
    </location>
</feature>
<proteinExistence type="predicted"/>
<dbReference type="Proteomes" id="UP000676336">
    <property type="component" value="Unassembled WGS sequence"/>
</dbReference>
<dbReference type="EMBL" id="CAJOBJ010001280">
    <property type="protein sequence ID" value="CAF3871044.1"/>
    <property type="molecule type" value="Genomic_DNA"/>
</dbReference>
<evidence type="ECO:0000313" key="4">
    <source>
        <dbReference type="EMBL" id="CAF2157143.1"/>
    </source>
</evidence>
<evidence type="ECO:0000313" key="7">
    <source>
        <dbReference type="EMBL" id="CAF3871044.1"/>
    </source>
</evidence>
<dbReference type="Proteomes" id="UP000681720">
    <property type="component" value="Unassembled WGS sequence"/>
</dbReference>
<evidence type="ECO:0008006" key="9">
    <source>
        <dbReference type="Google" id="ProtNLM"/>
    </source>
</evidence>
<feature type="chain" id="PRO_5036412697" description="Interferon gamma" evidence="1">
    <location>
        <begin position="20"/>
        <end position="155"/>
    </location>
</feature>
<comment type="caution">
    <text evidence="3">The sequence shown here is derived from an EMBL/GenBank/DDBJ whole genome shotgun (WGS) entry which is preliminary data.</text>
</comment>
<dbReference type="EMBL" id="CAJNOV010018040">
    <property type="protein sequence ID" value="CAF1615993.1"/>
    <property type="molecule type" value="Genomic_DNA"/>
</dbReference>
<dbReference type="EMBL" id="CAJNOW010010963">
    <property type="protein sequence ID" value="CAF1591070.1"/>
    <property type="molecule type" value="Genomic_DNA"/>
</dbReference>
<organism evidence="3 8">
    <name type="scientific">Rotaria magnacalcarata</name>
    <dbReference type="NCBI Taxonomy" id="392030"/>
    <lineage>
        <taxon>Eukaryota</taxon>
        <taxon>Metazoa</taxon>
        <taxon>Spiralia</taxon>
        <taxon>Gnathifera</taxon>
        <taxon>Rotifera</taxon>
        <taxon>Eurotatoria</taxon>
        <taxon>Bdelloidea</taxon>
        <taxon>Philodinida</taxon>
        <taxon>Philodinidae</taxon>
        <taxon>Rotaria</taxon>
    </lineage>
</organism>
<evidence type="ECO:0000313" key="3">
    <source>
        <dbReference type="EMBL" id="CAF1615993.1"/>
    </source>
</evidence>
<dbReference type="EMBL" id="CAJNRE010017777">
    <property type="protein sequence ID" value="CAF2157143.1"/>
    <property type="molecule type" value="Genomic_DNA"/>
</dbReference>
<dbReference type="OrthoDB" id="10010927at2759"/>
<protein>
    <recommendedName>
        <fullName evidence="9">Interferon gamma</fullName>
    </recommendedName>
</protein>
<evidence type="ECO:0000313" key="8">
    <source>
        <dbReference type="Proteomes" id="UP000663855"/>
    </source>
</evidence>